<evidence type="ECO:0000313" key="2">
    <source>
        <dbReference type="Proteomes" id="UP000005744"/>
    </source>
</evidence>
<evidence type="ECO:0008006" key="3">
    <source>
        <dbReference type="Google" id="ProtNLM"/>
    </source>
</evidence>
<keyword evidence="2" id="KW-1185">Reference proteome</keyword>
<protein>
    <recommendedName>
        <fullName evidence="3">DUF1127 domain-containing protein</fullName>
    </recommendedName>
</protein>
<sequence length="83" mass="9529">MLNQLKAIISAQWQTMVENHRQRLAMRELIALDNQALRDLGLNRGNFHSVALYGRYETALPELPNTPRVEQSAPTLNYTLKHS</sequence>
<name>I3CIG2_9GAMM</name>
<proteinExistence type="predicted"/>
<dbReference type="EMBL" id="JH600070">
    <property type="protein sequence ID" value="EIJ43405.1"/>
    <property type="molecule type" value="Genomic_DNA"/>
</dbReference>
<dbReference type="AlphaFoldDB" id="I3CIG2"/>
<dbReference type="Proteomes" id="UP000005744">
    <property type="component" value="Unassembled WGS sequence"/>
</dbReference>
<dbReference type="HOGENOM" id="CLU_2535811_0_0_6"/>
<accession>I3CIG2</accession>
<gene>
    <name evidence="1" type="ORF">BegalDRAFT_2562</name>
</gene>
<evidence type="ECO:0000313" key="1">
    <source>
        <dbReference type="EMBL" id="EIJ43405.1"/>
    </source>
</evidence>
<organism evidence="1 2">
    <name type="scientific">Beggiatoa alba B18LD</name>
    <dbReference type="NCBI Taxonomy" id="395493"/>
    <lineage>
        <taxon>Bacteria</taxon>
        <taxon>Pseudomonadati</taxon>
        <taxon>Pseudomonadota</taxon>
        <taxon>Gammaproteobacteria</taxon>
        <taxon>Thiotrichales</taxon>
        <taxon>Thiotrichaceae</taxon>
        <taxon>Beggiatoa</taxon>
    </lineage>
</organism>
<reference evidence="1 2" key="1">
    <citation type="submission" date="2011-11" db="EMBL/GenBank/DDBJ databases">
        <title>Improved High-Quality Draft sequence of Beggiatoa alba B18lD.</title>
        <authorList>
            <consortium name="US DOE Joint Genome Institute"/>
            <person name="Lucas S."/>
            <person name="Han J."/>
            <person name="Lapidus A."/>
            <person name="Cheng J.-F."/>
            <person name="Goodwin L."/>
            <person name="Pitluck S."/>
            <person name="Peters L."/>
            <person name="Mikhailova N."/>
            <person name="Held B."/>
            <person name="Detter J.C."/>
            <person name="Han C."/>
            <person name="Tapia R."/>
            <person name="Land M."/>
            <person name="Hauser L."/>
            <person name="Kyrpides N."/>
            <person name="Ivanova N."/>
            <person name="Pagani I."/>
            <person name="Samuel K."/>
            <person name="Teske A."/>
            <person name="Mueller J."/>
            <person name="Woyke T."/>
        </authorList>
    </citation>
    <scope>NUCLEOTIDE SEQUENCE [LARGE SCALE GENOMIC DNA]</scope>
    <source>
        <strain evidence="1 2">B18LD</strain>
    </source>
</reference>